<comment type="catalytic activity">
    <reaction evidence="1">
        <text>beta-D-ribopyranose = beta-D-ribofuranose</text>
        <dbReference type="Rhea" id="RHEA:25432"/>
        <dbReference type="ChEBI" id="CHEBI:27476"/>
        <dbReference type="ChEBI" id="CHEBI:47002"/>
        <dbReference type="EC" id="5.4.99.62"/>
    </reaction>
</comment>
<keyword evidence="2" id="KW-0413">Isomerase</keyword>
<proteinExistence type="predicted"/>
<dbReference type="Proteomes" id="UP001597277">
    <property type="component" value="Unassembled WGS sequence"/>
</dbReference>
<evidence type="ECO:0000256" key="2">
    <source>
        <dbReference type="ARBA" id="ARBA00023235"/>
    </source>
</evidence>
<protein>
    <submittedName>
        <fullName evidence="4">RbsD/FucU family protein</fullName>
    </submittedName>
</protein>
<evidence type="ECO:0000256" key="1">
    <source>
        <dbReference type="ARBA" id="ARBA00000223"/>
    </source>
</evidence>
<dbReference type="SUPFAM" id="SSF102546">
    <property type="entry name" value="RbsD-like"/>
    <property type="match status" value="1"/>
</dbReference>
<dbReference type="InterPro" id="IPR007721">
    <property type="entry name" value="RbsD_FucU"/>
</dbReference>
<dbReference type="EMBL" id="JBHUEE010000012">
    <property type="protein sequence ID" value="MFD1719677.1"/>
    <property type="molecule type" value="Genomic_DNA"/>
</dbReference>
<dbReference type="Pfam" id="PF05025">
    <property type="entry name" value="RbsD_FucU"/>
    <property type="match status" value="1"/>
</dbReference>
<dbReference type="PANTHER" id="PTHR31690:SF4">
    <property type="entry name" value="FUCOSE MUTAROTASE"/>
    <property type="match status" value="1"/>
</dbReference>
<comment type="caution">
    <text evidence="4">The sequence shown here is derived from an EMBL/GenBank/DDBJ whole genome shotgun (WGS) entry which is preliminary data.</text>
</comment>
<dbReference type="PANTHER" id="PTHR31690">
    <property type="entry name" value="FUCOSE MUTAROTASE"/>
    <property type="match status" value="1"/>
</dbReference>
<dbReference type="RefSeq" id="WP_388010452.1">
    <property type="nucleotide sequence ID" value="NZ_JBHUEE010000012.1"/>
</dbReference>
<dbReference type="InterPro" id="IPR050443">
    <property type="entry name" value="RbsD/FucU_mutarotase"/>
</dbReference>
<dbReference type="InterPro" id="IPR023750">
    <property type="entry name" value="RbsD-like_sf"/>
</dbReference>
<sequence length="138" mass="14437">MLLGPLTHPGLIGALAAAGHGSQILLADGNYPAATGANRDATRIHLNLRPGLLDVDQVLAVVQQAVPLEAATVMTPGDGSEIPAHAAYRQALGGDVDFRELGRFEFYDACRGPDLAVVVATGDQRLYANLLLTIGVRE</sequence>
<dbReference type="Gene3D" id="3.40.1650.10">
    <property type="entry name" value="RbsD-like domain"/>
    <property type="match status" value="1"/>
</dbReference>
<organism evidence="4 5">
    <name type="scientific">Georgenia deserti</name>
    <dbReference type="NCBI Taxonomy" id="2093781"/>
    <lineage>
        <taxon>Bacteria</taxon>
        <taxon>Bacillati</taxon>
        <taxon>Actinomycetota</taxon>
        <taxon>Actinomycetes</taxon>
        <taxon>Micrococcales</taxon>
        <taxon>Bogoriellaceae</taxon>
        <taxon>Georgenia</taxon>
    </lineage>
</organism>
<accession>A0ABW4L9Q8</accession>
<gene>
    <name evidence="4" type="ORF">ACFSE6_17665</name>
</gene>
<evidence type="ECO:0000313" key="5">
    <source>
        <dbReference type="Proteomes" id="UP001597277"/>
    </source>
</evidence>
<evidence type="ECO:0000256" key="3">
    <source>
        <dbReference type="ARBA" id="ARBA00036324"/>
    </source>
</evidence>
<name>A0ABW4L9Q8_9MICO</name>
<keyword evidence="5" id="KW-1185">Reference proteome</keyword>
<comment type="catalytic activity">
    <reaction evidence="3">
        <text>alpha-L-fucose = beta-L-fucose</text>
        <dbReference type="Rhea" id="RHEA:25580"/>
        <dbReference type="ChEBI" id="CHEBI:42548"/>
        <dbReference type="ChEBI" id="CHEBI:42589"/>
        <dbReference type="EC" id="5.1.3.29"/>
    </reaction>
</comment>
<reference evidence="5" key="1">
    <citation type="journal article" date="2019" name="Int. J. Syst. Evol. Microbiol.">
        <title>The Global Catalogue of Microorganisms (GCM) 10K type strain sequencing project: providing services to taxonomists for standard genome sequencing and annotation.</title>
        <authorList>
            <consortium name="The Broad Institute Genomics Platform"/>
            <consortium name="The Broad Institute Genome Sequencing Center for Infectious Disease"/>
            <person name="Wu L."/>
            <person name="Ma J."/>
        </authorList>
    </citation>
    <scope>NUCLEOTIDE SEQUENCE [LARGE SCALE GENOMIC DNA]</scope>
    <source>
        <strain evidence="5">JCM 17130</strain>
    </source>
</reference>
<evidence type="ECO:0000313" key="4">
    <source>
        <dbReference type="EMBL" id="MFD1719677.1"/>
    </source>
</evidence>